<organism evidence="1 2">
    <name type="scientific">Gigaspora margarita</name>
    <dbReference type="NCBI Taxonomy" id="4874"/>
    <lineage>
        <taxon>Eukaryota</taxon>
        <taxon>Fungi</taxon>
        <taxon>Fungi incertae sedis</taxon>
        <taxon>Mucoromycota</taxon>
        <taxon>Glomeromycotina</taxon>
        <taxon>Glomeromycetes</taxon>
        <taxon>Diversisporales</taxon>
        <taxon>Gigasporaceae</taxon>
        <taxon>Gigaspora</taxon>
    </lineage>
</organism>
<evidence type="ECO:0000313" key="1">
    <source>
        <dbReference type="EMBL" id="CAG8842762.1"/>
    </source>
</evidence>
<evidence type="ECO:0000313" key="2">
    <source>
        <dbReference type="Proteomes" id="UP000789901"/>
    </source>
</evidence>
<dbReference type="EMBL" id="CAJVQB010070066">
    <property type="protein sequence ID" value="CAG8842762.1"/>
    <property type="molecule type" value="Genomic_DNA"/>
</dbReference>
<feature type="non-terminal residue" evidence="1">
    <location>
        <position position="42"/>
    </location>
</feature>
<name>A0ABN7WXH6_GIGMA</name>
<gene>
    <name evidence="1" type="ORF">GMARGA_LOCUS36162</name>
</gene>
<reference evidence="1 2" key="1">
    <citation type="submission" date="2021-06" db="EMBL/GenBank/DDBJ databases">
        <authorList>
            <person name="Kallberg Y."/>
            <person name="Tangrot J."/>
            <person name="Rosling A."/>
        </authorList>
    </citation>
    <scope>NUCLEOTIDE SEQUENCE [LARGE SCALE GENOMIC DNA]</scope>
    <source>
        <strain evidence="1 2">120-4 pot B 10/14</strain>
    </source>
</reference>
<comment type="caution">
    <text evidence="1">The sequence shown here is derived from an EMBL/GenBank/DDBJ whole genome shotgun (WGS) entry which is preliminary data.</text>
</comment>
<keyword evidence="2" id="KW-1185">Reference proteome</keyword>
<accession>A0ABN7WXH6</accession>
<sequence length="42" mass="4820">NGLSTQVIHANTNYLREISSLSEPWNDEKVNVFENNFLLSPE</sequence>
<feature type="non-terminal residue" evidence="1">
    <location>
        <position position="1"/>
    </location>
</feature>
<protein>
    <submittedName>
        <fullName evidence="1">22995_t:CDS:1</fullName>
    </submittedName>
</protein>
<proteinExistence type="predicted"/>
<dbReference type="Proteomes" id="UP000789901">
    <property type="component" value="Unassembled WGS sequence"/>
</dbReference>